<name>A0A1R3JL65_9ROSI</name>
<organism evidence="2 3">
    <name type="scientific">Corchorus olitorius</name>
    <dbReference type="NCBI Taxonomy" id="93759"/>
    <lineage>
        <taxon>Eukaryota</taxon>
        <taxon>Viridiplantae</taxon>
        <taxon>Streptophyta</taxon>
        <taxon>Embryophyta</taxon>
        <taxon>Tracheophyta</taxon>
        <taxon>Spermatophyta</taxon>
        <taxon>Magnoliopsida</taxon>
        <taxon>eudicotyledons</taxon>
        <taxon>Gunneridae</taxon>
        <taxon>Pentapetalae</taxon>
        <taxon>rosids</taxon>
        <taxon>malvids</taxon>
        <taxon>Malvales</taxon>
        <taxon>Malvaceae</taxon>
        <taxon>Grewioideae</taxon>
        <taxon>Apeibeae</taxon>
        <taxon>Corchorus</taxon>
    </lineage>
</organism>
<gene>
    <name evidence="2" type="ORF">COLO4_15781</name>
</gene>
<proteinExistence type="predicted"/>
<evidence type="ECO:0000313" key="2">
    <source>
        <dbReference type="EMBL" id="OMO95555.1"/>
    </source>
</evidence>
<dbReference type="EMBL" id="AWUE01015821">
    <property type="protein sequence ID" value="OMO95555.1"/>
    <property type="molecule type" value="Genomic_DNA"/>
</dbReference>
<accession>A0A1R3JL65</accession>
<dbReference type="AlphaFoldDB" id="A0A1R3JL65"/>
<feature type="region of interest" description="Disordered" evidence="1">
    <location>
        <begin position="14"/>
        <end position="67"/>
    </location>
</feature>
<reference evidence="3" key="1">
    <citation type="submission" date="2013-09" db="EMBL/GenBank/DDBJ databases">
        <title>Corchorus olitorius genome sequencing.</title>
        <authorList>
            <person name="Alam M."/>
            <person name="Haque M.S."/>
            <person name="Islam M.S."/>
            <person name="Emdad E.M."/>
            <person name="Islam M.M."/>
            <person name="Ahmed B."/>
            <person name="Halim A."/>
            <person name="Hossen Q.M.M."/>
            <person name="Hossain M.Z."/>
            <person name="Ahmed R."/>
            <person name="Khan M.M."/>
            <person name="Islam R."/>
            <person name="Rashid M.M."/>
            <person name="Khan S.A."/>
            <person name="Rahman M.S."/>
            <person name="Alam M."/>
            <person name="Yahiya A.S."/>
            <person name="Khan M.S."/>
            <person name="Azam M.S."/>
            <person name="Haque T."/>
            <person name="Lashkar M.Z.H."/>
            <person name="Akhand A.I."/>
            <person name="Morshed G."/>
            <person name="Roy S."/>
            <person name="Uddin K.S."/>
            <person name="Rabeya T."/>
            <person name="Hossain A.S."/>
            <person name="Chowdhury A."/>
            <person name="Snigdha A.R."/>
            <person name="Mortoza M.S."/>
            <person name="Matin S.A."/>
            <person name="Hoque S.M.E."/>
            <person name="Islam M.K."/>
            <person name="Roy D.K."/>
            <person name="Haider R."/>
            <person name="Moosa M.M."/>
            <person name="Elias S.M."/>
            <person name="Hasan A.M."/>
            <person name="Jahan S."/>
            <person name="Shafiuddin M."/>
            <person name="Mahmood N."/>
            <person name="Shommy N.S."/>
        </authorList>
    </citation>
    <scope>NUCLEOTIDE SEQUENCE [LARGE SCALE GENOMIC DNA]</scope>
    <source>
        <strain evidence="3">cv. O-4</strain>
    </source>
</reference>
<dbReference type="Proteomes" id="UP000187203">
    <property type="component" value="Unassembled WGS sequence"/>
</dbReference>
<evidence type="ECO:0000313" key="3">
    <source>
        <dbReference type="Proteomes" id="UP000187203"/>
    </source>
</evidence>
<protein>
    <submittedName>
        <fullName evidence="2">Uncharacterized protein</fullName>
    </submittedName>
</protein>
<keyword evidence="3" id="KW-1185">Reference proteome</keyword>
<evidence type="ECO:0000256" key="1">
    <source>
        <dbReference type="SAM" id="MobiDB-lite"/>
    </source>
</evidence>
<sequence length="318" mass="35221">MGVDMILMQHIYGKPLPPPEAVCYPPSSDDPNDIDSSNNGSIESPYGKDAADKPVAKPGNGGKDKTRPYHVLMESVRVSKIAEDKEGSVGAVHDKAPAKEERITNGSREGLKKNNVVDAREEKDDINDELFDASTSLVLYSRGQTLPDIDWADLVKVVASKWAQIKSQHFASSQLTSEDLEDRQQHAKTKMDQIQFNGKEDFKLLVKGIIRRIGTTFPLTTLNWLSREGIEEAYHAIYGMCGAGGAKMLTQPVEHEGAQPSPKRVSFLYNEEASFFFSVVHRSRHVAERESSVVTVSRPIMANTGHGIDGFDDRITFF</sequence>
<comment type="caution">
    <text evidence="2">The sequence shown here is derived from an EMBL/GenBank/DDBJ whole genome shotgun (WGS) entry which is preliminary data.</text>
</comment>
<feature type="compositionally biased region" description="Low complexity" evidence="1">
    <location>
        <begin position="25"/>
        <end position="39"/>
    </location>
</feature>